<name>I1BL27_RHIO9</name>
<organism evidence="2 3">
    <name type="scientific">Rhizopus delemar (strain RA 99-880 / ATCC MYA-4621 / FGSC 9543 / NRRL 43880)</name>
    <name type="common">Mucormycosis agent</name>
    <name type="synonym">Rhizopus arrhizus var. delemar</name>
    <dbReference type="NCBI Taxonomy" id="246409"/>
    <lineage>
        <taxon>Eukaryota</taxon>
        <taxon>Fungi</taxon>
        <taxon>Fungi incertae sedis</taxon>
        <taxon>Mucoromycota</taxon>
        <taxon>Mucoromycotina</taxon>
        <taxon>Mucoromycetes</taxon>
        <taxon>Mucorales</taxon>
        <taxon>Mucorineae</taxon>
        <taxon>Rhizopodaceae</taxon>
        <taxon>Rhizopus</taxon>
    </lineage>
</organism>
<evidence type="ECO:0000259" key="1">
    <source>
        <dbReference type="PROSITE" id="PS50878"/>
    </source>
</evidence>
<accession>I1BL27</accession>
<reference evidence="2 3" key="1">
    <citation type="journal article" date="2009" name="PLoS Genet.">
        <title>Genomic analysis of the basal lineage fungus Rhizopus oryzae reveals a whole-genome duplication.</title>
        <authorList>
            <person name="Ma L.-J."/>
            <person name="Ibrahim A.S."/>
            <person name="Skory C."/>
            <person name="Grabherr M.G."/>
            <person name="Burger G."/>
            <person name="Butler M."/>
            <person name="Elias M."/>
            <person name="Idnurm A."/>
            <person name="Lang B.F."/>
            <person name="Sone T."/>
            <person name="Abe A."/>
            <person name="Calvo S.E."/>
            <person name="Corrochano L.M."/>
            <person name="Engels R."/>
            <person name="Fu J."/>
            <person name="Hansberg W."/>
            <person name="Kim J.-M."/>
            <person name="Kodira C.D."/>
            <person name="Koehrsen M.J."/>
            <person name="Liu B."/>
            <person name="Miranda-Saavedra D."/>
            <person name="O'Leary S."/>
            <person name="Ortiz-Castellanos L."/>
            <person name="Poulter R."/>
            <person name="Rodriguez-Romero J."/>
            <person name="Ruiz-Herrera J."/>
            <person name="Shen Y.-Q."/>
            <person name="Zeng Q."/>
            <person name="Galagan J."/>
            <person name="Birren B.W."/>
            <person name="Cuomo C.A."/>
            <person name="Wickes B.L."/>
        </authorList>
    </citation>
    <scope>NUCLEOTIDE SEQUENCE [LARGE SCALE GENOMIC DNA]</scope>
    <source>
        <strain evidence="3">RA 99-880 / ATCC MYA-4621 / FGSC 9543 / NRRL 43880</strain>
    </source>
</reference>
<dbReference type="Proteomes" id="UP000009138">
    <property type="component" value="Unassembled WGS sequence"/>
</dbReference>
<dbReference type="EMBL" id="CH476732">
    <property type="protein sequence ID" value="EIE76907.1"/>
    <property type="molecule type" value="Genomic_DNA"/>
</dbReference>
<dbReference type="STRING" id="246409.I1BL27"/>
<dbReference type="SUPFAM" id="SSF56672">
    <property type="entry name" value="DNA/RNA polymerases"/>
    <property type="match status" value="1"/>
</dbReference>
<dbReference type="AlphaFoldDB" id="I1BL27"/>
<dbReference type="InterPro" id="IPR000477">
    <property type="entry name" value="RT_dom"/>
</dbReference>
<feature type="domain" description="Reverse transcriptase" evidence="1">
    <location>
        <begin position="144"/>
        <end position="455"/>
    </location>
</feature>
<dbReference type="CDD" id="cd01650">
    <property type="entry name" value="RT_nLTR_like"/>
    <property type="match status" value="1"/>
</dbReference>
<dbReference type="GeneID" id="93608583"/>
<dbReference type="PANTHER" id="PTHR31635">
    <property type="entry name" value="REVERSE TRANSCRIPTASE DOMAIN-CONTAINING PROTEIN-RELATED"/>
    <property type="match status" value="1"/>
</dbReference>
<dbReference type="OMA" id="NDWHANS"/>
<dbReference type="InParanoid" id="I1BL27"/>
<evidence type="ECO:0000313" key="3">
    <source>
        <dbReference type="Proteomes" id="UP000009138"/>
    </source>
</evidence>
<dbReference type="PANTHER" id="PTHR31635:SF196">
    <property type="entry name" value="REVERSE TRANSCRIPTASE DOMAIN-CONTAINING PROTEIN-RELATED"/>
    <property type="match status" value="1"/>
</dbReference>
<dbReference type="RefSeq" id="XP_067512303.1">
    <property type="nucleotide sequence ID" value="XM_067656202.1"/>
</dbReference>
<dbReference type="Pfam" id="PF00078">
    <property type="entry name" value="RVT_1"/>
    <property type="match status" value="1"/>
</dbReference>
<dbReference type="PROSITE" id="PS50878">
    <property type="entry name" value="RT_POL"/>
    <property type="match status" value="1"/>
</dbReference>
<proteinExistence type="predicted"/>
<sequence>MLRSATRWHENGERNNKYFYRVIRERQTQQTIQSLRGSSTGSTLTTVGDIITEARNFYQKLYTPDAIDVDEVNRLLDAIPNETKISKQQAAALMSAPTEIDLIALLSHSPAGKSLGIDGIPFEVYKHLASTSKPFLDLFHRIVLDAFQGIFPPSWQQTRMVLLFKKGDPQLLSNWRPLSLINTDAKIFTKLLANRFNQLLPQLINPYQTGFLPNRLISDNGWWNQVLMENLREAAPDLPQVAVLLDQEKAYDRVHPEYLQRVLARFGFPDTLITALTGLFFDTRISISINGWLGSPIKQLRGLRQGDPLSPLLFNLAFEPLLRSILACPNLSGVSLAPVLLKPSVRCSPRSLDLSLSDLPLPPSTLGSSPPPVKLLSYADDLEVFLSHPNEWPCLMQLLDQYGKASNAKVNLSKTVLLSLSGVSHDSWISIARSSDLTWHDASVKTAVRYLGYPLYHTRHQLLSYLNELKLKITRQCHFLKERHLSIKGSGLVANSLILSTLWHILRVTPVPTTWLSEIRSIVRKFLLPFWPAPSWSKLCLPQKYGGVGLVDIEDQSLALHLIYLQRLLGRHRPSDFVSPWLVRALQLYTGHTSILPIMLYPNSYRSLVSRSPLLGRMMTLICRLPSFDLSPGWPVRWFLDLPLSAILTSIHPASGRPSTVELSTLSLRYLLSDLFSWEQTRNTLVLRTLRSTKLKAIARELFPSAGPSEATLQLPTFFCCYQNTPEQGAYPPVLFSPRDSDWLPSSSHWLLRPRYGKSIAIRSVPLQAIRRNWNKLLEDIPQTIHPPLRLPAEIILSSVWKTFWALPLPQAAITPWWRLLHNSIGVASKLFRWNPTSFPSPLCRFCTEVEDTFHFVVGCPTKWVFWSAALAEMNLTSCFKTSEDIWTALVTFQDTADNLQIDTTTMCQLGFIFLAVWKQHWRCVFDDTPWSLSAALALLQQNRHLVLPDLE</sequence>
<keyword evidence="3" id="KW-1185">Reference proteome</keyword>
<protein>
    <recommendedName>
        <fullName evidence="1">Reverse transcriptase domain-containing protein</fullName>
    </recommendedName>
</protein>
<dbReference type="VEuPathDB" id="FungiDB:RO3G_01611"/>
<dbReference type="OrthoDB" id="2417874at2759"/>
<dbReference type="InterPro" id="IPR043502">
    <property type="entry name" value="DNA/RNA_pol_sf"/>
</dbReference>
<dbReference type="eggNOG" id="KOG1075">
    <property type="taxonomic scope" value="Eukaryota"/>
</dbReference>
<evidence type="ECO:0000313" key="2">
    <source>
        <dbReference type="EMBL" id="EIE76907.1"/>
    </source>
</evidence>
<gene>
    <name evidence="2" type="ORF">RO3G_01611</name>
</gene>